<dbReference type="AlphaFoldDB" id="A0A2H0UW16"/>
<comment type="caution">
    <text evidence="2">The sequence shown here is derived from an EMBL/GenBank/DDBJ whole genome shotgun (WGS) entry which is preliminary data.</text>
</comment>
<evidence type="ECO:0000313" key="3">
    <source>
        <dbReference type="Proteomes" id="UP000230882"/>
    </source>
</evidence>
<sequence length="96" mass="11373">MGFLKKIQNLNLTQRKFIFWIIMISLATGLSIFFFKTSKMKLEKLEGNKFLENLNFPSFNQELEIPWSEQLKEEMEKFNETIKEIEENSTSTGSQQ</sequence>
<protein>
    <submittedName>
        <fullName evidence="2">Uncharacterized protein</fullName>
    </submittedName>
</protein>
<accession>A0A2H0UW16</accession>
<gene>
    <name evidence="2" type="ORF">COU02_01295</name>
</gene>
<keyword evidence="1" id="KW-0812">Transmembrane</keyword>
<organism evidence="2 3">
    <name type="scientific">bacterium (Candidatus Gribaldobacteria) CG10_big_fil_rev_8_21_14_0_10_37_46</name>
    <dbReference type="NCBI Taxonomy" id="2014276"/>
    <lineage>
        <taxon>Bacteria</taxon>
        <taxon>Candidatus Gribaldobacteria</taxon>
    </lineage>
</organism>
<keyword evidence="1" id="KW-0472">Membrane</keyword>
<evidence type="ECO:0000313" key="2">
    <source>
        <dbReference type="EMBL" id="PIR91036.1"/>
    </source>
</evidence>
<evidence type="ECO:0000256" key="1">
    <source>
        <dbReference type="SAM" id="Phobius"/>
    </source>
</evidence>
<proteinExistence type="predicted"/>
<feature type="transmembrane region" description="Helical" evidence="1">
    <location>
        <begin position="17"/>
        <end position="35"/>
    </location>
</feature>
<reference evidence="3" key="1">
    <citation type="submission" date="2017-09" db="EMBL/GenBank/DDBJ databases">
        <title>Depth-based differentiation of microbial function through sediment-hosted aquifers and enrichment of novel symbionts in the deep terrestrial subsurface.</title>
        <authorList>
            <person name="Probst A.J."/>
            <person name="Ladd B."/>
            <person name="Jarett J.K."/>
            <person name="Geller-Mcgrath D.E."/>
            <person name="Sieber C.M.K."/>
            <person name="Emerson J.B."/>
            <person name="Anantharaman K."/>
            <person name="Thomas B.C."/>
            <person name="Malmstrom R."/>
            <person name="Stieglmeier M."/>
            <person name="Klingl A."/>
            <person name="Woyke T."/>
            <person name="Ryan C.M."/>
            <person name="Banfield J.F."/>
        </authorList>
    </citation>
    <scope>NUCLEOTIDE SEQUENCE [LARGE SCALE GENOMIC DNA]</scope>
</reference>
<dbReference type="EMBL" id="PFAU01000034">
    <property type="protein sequence ID" value="PIR91036.1"/>
    <property type="molecule type" value="Genomic_DNA"/>
</dbReference>
<dbReference type="Proteomes" id="UP000230882">
    <property type="component" value="Unassembled WGS sequence"/>
</dbReference>
<name>A0A2H0UW16_9BACT</name>
<keyword evidence="1" id="KW-1133">Transmembrane helix</keyword>